<dbReference type="AlphaFoldDB" id="A0AAV9ANV4"/>
<evidence type="ECO:0000259" key="2">
    <source>
        <dbReference type="Pfam" id="PF12552"/>
    </source>
</evidence>
<dbReference type="Pfam" id="PF12552">
    <property type="entry name" value="DUF3741"/>
    <property type="match status" value="1"/>
</dbReference>
<feature type="compositionally biased region" description="Basic and acidic residues" evidence="1">
    <location>
        <begin position="649"/>
        <end position="659"/>
    </location>
</feature>
<evidence type="ECO:0000313" key="6">
    <source>
        <dbReference type="Proteomes" id="UP001179952"/>
    </source>
</evidence>
<organism evidence="5 6">
    <name type="scientific">Acorus gramineus</name>
    <name type="common">Dwarf sweet flag</name>
    <dbReference type="NCBI Taxonomy" id="55184"/>
    <lineage>
        <taxon>Eukaryota</taxon>
        <taxon>Viridiplantae</taxon>
        <taxon>Streptophyta</taxon>
        <taxon>Embryophyta</taxon>
        <taxon>Tracheophyta</taxon>
        <taxon>Spermatophyta</taxon>
        <taxon>Magnoliopsida</taxon>
        <taxon>Liliopsida</taxon>
        <taxon>Acoraceae</taxon>
        <taxon>Acorus</taxon>
    </lineage>
</organism>
<sequence>MEFHNKRPTNNQKSFPGCMGRMANIFYLNVGMSGNRLLTDRPHQDGSPSCRSYPDAPKEILGHMENKSMVKEPRRCSSNKKSSGTPMKMLIAQEMSKETDPMQKPPSVVARLMGLDTLPAQQPSRNTQRTLSEVHSYESHAQSGMMVSHQSQRSDFDCCDIDCGSYTSEDQRDCKDVYEAQHQSSRTSHFDDQSPCEGRFNENPNEKKMALVCQKFLEAKRLATDEKLRQSKEFQEALEVLSSNRDLFIRFMQEPNSLLSKHLYRLQSDSPSPPAKSITVLKPSKTVEMNRLAGLEVESAKQMKRQCQVLEMNQWDGNTKMKPGWSNDLPHQKTENYSQRTRIVVLKPSPGKTQDMKAMVTSPTLSSRLLHGREFCGKSEADGLIGSREIAKEITRRMQESLSSIPGDDALLSSAFSNGYVGDESSFNRSEIEYPEEGNLSDSEVVTPTSRHTWDHLSRPGSPCSFSSFSRTSYSPESSVIKEAKKRLSERWVMMASNGSSQERRPIRRSSSTLGEMLGLPETKRSEISVEGSDGGLNFKTSSSCGGEQDFSLPAACLSNEQNENVVENSLRGLMRSKSLPVSPTAYEKANSCLEVPNTPVDKAIVPKELSKSKSAKSSFKGKVSSLLFSKNKKPSKEKTTPSPLESSQDGKHSSHIEQTRNLLEVKNPSIGKRNGESQCIPLGVLEERQSLNREVPSCRTSSTIHGGPKLGNFPTKAALSLSKPGSSENMMENQDQPSPISVLEAPFEDDANTSLSSENARLDHHRQPHLKPLVEPITHFLSWDDASSETASSQPSPPFITTSKAEEEERDRFMFVQTLFYAAGLDNERCETVVFRWHSPERPLDPALLYKCFLEKKDDEDRQLEGKCRQRRSNQRLLFDCINVFLLEIGGSMLNPNLWSRSWCSGSQKGVSSGALVAEEVWGKLRELFSEAKRVSGEVDGGLVVDRLVNEEVIGRGWSELMVSEINHIGREIEGEVFEELITEVLAGFNCEHQ</sequence>
<proteinExistence type="predicted"/>
<reference evidence="5" key="2">
    <citation type="submission" date="2023-06" db="EMBL/GenBank/DDBJ databases">
        <authorList>
            <person name="Ma L."/>
            <person name="Liu K.-W."/>
            <person name="Li Z."/>
            <person name="Hsiao Y.-Y."/>
            <person name="Qi Y."/>
            <person name="Fu T."/>
            <person name="Tang G."/>
            <person name="Zhang D."/>
            <person name="Sun W.-H."/>
            <person name="Liu D.-K."/>
            <person name="Li Y."/>
            <person name="Chen G.-Z."/>
            <person name="Liu X.-D."/>
            <person name="Liao X.-Y."/>
            <person name="Jiang Y.-T."/>
            <person name="Yu X."/>
            <person name="Hao Y."/>
            <person name="Huang J."/>
            <person name="Zhao X.-W."/>
            <person name="Ke S."/>
            <person name="Chen Y.-Y."/>
            <person name="Wu W.-L."/>
            <person name="Hsu J.-L."/>
            <person name="Lin Y.-F."/>
            <person name="Huang M.-D."/>
            <person name="Li C.-Y."/>
            <person name="Huang L."/>
            <person name="Wang Z.-W."/>
            <person name="Zhao X."/>
            <person name="Zhong W.-Y."/>
            <person name="Peng D.-H."/>
            <person name="Ahmad S."/>
            <person name="Lan S."/>
            <person name="Zhang J.-S."/>
            <person name="Tsai W.-C."/>
            <person name="Van De Peer Y."/>
            <person name="Liu Z.-J."/>
        </authorList>
    </citation>
    <scope>NUCLEOTIDE SEQUENCE</scope>
    <source>
        <strain evidence="5">SCP</strain>
        <tissue evidence="5">Leaves</tissue>
    </source>
</reference>
<evidence type="ECO:0000256" key="1">
    <source>
        <dbReference type="SAM" id="MobiDB-lite"/>
    </source>
</evidence>
<dbReference type="Pfam" id="PF14383">
    <property type="entry name" value="VARLMGL"/>
    <property type="match status" value="1"/>
</dbReference>
<dbReference type="Pfam" id="PF14309">
    <property type="entry name" value="DUF4378"/>
    <property type="match status" value="1"/>
</dbReference>
<evidence type="ECO:0000259" key="3">
    <source>
        <dbReference type="Pfam" id="PF14309"/>
    </source>
</evidence>
<feature type="domain" description="DUF3741" evidence="2">
    <location>
        <begin position="213"/>
        <end position="257"/>
    </location>
</feature>
<feature type="domain" description="DUF4378" evidence="3">
    <location>
        <begin position="814"/>
        <end position="985"/>
    </location>
</feature>
<feature type="region of interest" description="Disordered" evidence="1">
    <location>
        <begin position="627"/>
        <end position="677"/>
    </location>
</feature>
<dbReference type="Proteomes" id="UP001179952">
    <property type="component" value="Unassembled WGS sequence"/>
</dbReference>
<evidence type="ECO:0000259" key="4">
    <source>
        <dbReference type="Pfam" id="PF14383"/>
    </source>
</evidence>
<protein>
    <recommendedName>
        <fullName evidence="7">DUF4378 domain-containing protein</fullName>
    </recommendedName>
</protein>
<dbReference type="InterPro" id="IPR022212">
    <property type="entry name" value="DUF3741"/>
</dbReference>
<dbReference type="PANTHER" id="PTHR46634:SF3">
    <property type="entry name" value="M REDUCTASE II SUBUNIT GAMMA, PUTATIVE (DUF3741)-RELATED"/>
    <property type="match status" value="1"/>
</dbReference>
<reference evidence="5" key="1">
    <citation type="journal article" date="2023" name="Nat. Commun.">
        <title>Diploid and tetraploid genomes of Acorus and the evolution of monocots.</title>
        <authorList>
            <person name="Ma L."/>
            <person name="Liu K.W."/>
            <person name="Li Z."/>
            <person name="Hsiao Y.Y."/>
            <person name="Qi Y."/>
            <person name="Fu T."/>
            <person name="Tang G.D."/>
            <person name="Zhang D."/>
            <person name="Sun W.H."/>
            <person name="Liu D.K."/>
            <person name="Li Y."/>
            <person name="Chen G.Z."/>
            <person name="Liu X.D."/>
            <person name="Liao X.Y."/>
            <person name="Jiang Y.T."/>
            <person name="Yu X."/>
            <person name="Hao Y."/>
            <person name="Huang J."/>
            <person name="Zhao X.W."/>
            <person name="Ke S."/>
            <person name="Chen Y.Y."/>
            <person name="Wu W.L."/>
            <person name="Hsu J.L."/>
            <person name="Lin Y.F."/>
            <person name="Huang M.D."/>
            <person name="Li C.Y."/>
            <person name="Huang L."/>
            <person name="Wang Z.W."/>
            <person name="Zhao X."/>
            <person name="Zhong W.Y."/>
            <person name="Peng D.H."/>
            <person name="Ahmad S."/>
            <person name="Lan S."/>
            <person name="Zhang J.S."/>
            <person name="Tsai W.C."/>
            <person name="Van de Peer Y."/>
            <person name="Liu Z.J."/>
        </authorList>
    </citation>
    <scope>NUCLEOTIDE SEQUENCE</scope>
    <source>
        <strain evidence="5">SCP</strain>
    </source>
</reference>
<keyword evidence="6" id="KW-1185">Reference proteome</keyword>
<gene>
    <name evidence="5" type="ORF">QJS04_geneDACA000113</name>
</gene>
<feature type="domain" description="DUF3741" evidence="4">
    <location>
        <begin position="99"/>
        <end position="122"/>
    </location>
</feature>
<evidence type="ECO:0000313" key="5">
    <source>
        <dbReference type="EMBL" id="KAK1265831.1"/>
    </source>
</evidence>
<accession>A0AAV9ANV4</accession>
<dbReference type="EMBL" id="JAUJYN010000007">
    <property type="protein sequence ID" value="KAK1265831.1"/>
    <property type="molecule type" value="Genomic_DNA"/>
</dbReference>
<dbReference type="PANTHER" id="PTHR46634">
    <property type="entry name" value="M REDUCTASE II SUBUNIT GAMMA, PUTATIVE (DUF3741)-RELATED"/>
    <property type="match status" value="1"/>
</dbReference>
<comment type="caution">
    <text evidence="5">The sequence shown here is derived from an EMBL/GenBank/DDBJ whole genome shotgun (WGS) entry which is preliminary data.</text>
</comment>
<name>A0AAV9ANV4_ACOGR</name>
<dbReference type="InterPro" id="IPR025486">
    <property type="entry name" value="DUF4378"/>
</dbReference>
<evidence type="ECO:0008006" key="7">
    <source>
        <dbReference type="Google" id="ProtNLM"/>
    </source>
</evidence>
<dbReference type="InterPro" id="IPR032795">
    <property type="entry name" value="DUF3741-assoc"/>
</dbReference>